<dbReference type="EMBL" id="LGSI01000050">
    <property type="protein sequence ID" value="OCR24089.1"/>
    <property type="molecule type" value="Genomic_DNA"/>
</dbReference>
<comment type="caution">
    <text evidence="13">The sequence shown here is derived from an EMBL/GenBank/DDBJ whole genome shotgun (WGS) entry which is preliminary data.</text>
</comment>
<feature type="compositionally biased region" description="Basic and acidic residues" evidence="10">
    <location>
        <begin position="237"/>
        <end position="250"/>
    </location>
</feature>
<keyword evidence="6 8" id="KW-0472">Membrane</keyword>
<dbReference type="Pfam" id="PF07715">
    <property type="entry name" value="Plug"/>
    <property type="match status" value="1"/>
</dbReference>
<dbReference type="GO" id="GO:0009279">
    <property type="term" value="C:cell outer membrane"/>
    <property type="evidence" value="ECO:0007669"/>
    <property type="project" value="UniProtKB-SubCell"/>
</dbReference>
<proteinExistence type="inferred from homology"/>
<protein>
    <submittedName>
        <fullName evidence="13">Ligand-gated channel</fullName>
    </submittedName>
</protein>
<evidence type="ECO:0000256" key="7">
    <source>
        <dbReference type="ARBA" id="ARBA00023237"/>
    </source>
</evidence>
<dbReference type="SUPFAM" id="SSF56935">
    <property type="entry name" value="Porins"/>
    <property type="match status" value="1"/>
</dbReference>
<dbReference type="CDD" id="cd01347">
    <property type="entry name" value="ligand_gated_channel"/>
    <property type="match status" value="1"/>
</dbReference>
<evidence type="ECO:0000259" key="12">
    <source>
        <dbReference type="Pfam" id="PF07715"/>
    </source>
</evidence>
<dbReference type="Gene3D" id="2.170.130.10">
    <property type="entry name" value="TonB-dependent receptor, plug domain"/>
    <property type="match status" value="1"/>
</dbReference>
<keyword evidence="5 9" id="KW-0798">TonB box</keyword>
<evidence type="ECO:0000259" key="11">
    <source>
        <dbReference type="Pfam" id="PF00593"/>
    </source>
</evidence>
<dbReference type="InterPro" id="IPR037066">
    <property type="entry name" value="Plug_dom_sf"/>
</dbReference>
<feature type="domain" description="TonB-dependent receptor-like beta-barrel" evidence="11">
    <location>
        <begin position="228"/>
        <end position="777"/>
    </location>
</feature>
<reference evidence="13 14" key="1">
    <citation type="submission" date="2015-07" db="EMBL/GenBank/DDBJ databases">
        <title>Draft genome sequence of a diazotrophic, plant growth-promoting rhizobacterium of the Pseudomonas syringae complex.</title>
        <authorList>
            <person name="Patten C.L."/>
            <person name="Jeong H."/>
        </authorList>
    </citation>
    <scope>NUCLEOTIDE SEQUENCE [LARGE SCALE GENOMIC DNA]</scope>
    <source>
        <strain evidence="13 14">GR12-2</strain>
    </source>
</reference>
<evidence type="ECO:0000313" key="13">
    <source>
        <dbReference type="EMBL" id="OCR24089.1"/>
    </source>
</evidence>
<keyword evidence="2 8" id="KW-0813">Transport</keyword>
<dbReference type="InterPro" id="IPR036942">
    <property type="entry name" value="Beta-barrel_TonB_sf"/>
</dbReference>
<evidence type="ECO:0000256" key="3">
    <source>
        <dbReference type="ARBA" id="ARBA00022452"/>
    </source>
</evidence>
<gene>
    <name evidence="13" type="ORF">AFK24_15860</name>
</gene>
<name>A0A1C7Z3W4_PSESX</name>
<evidence type="ECO:0000256" key="6">
    <source>
        <dbReference type="ARBA" id="ARBA00023136"/>
    </source>
</evidence>
<dbReference type="PATRIC" id="fig|317.243.peg.4953"/>
<evidence type="ECO:0000256" key="1">
    <source>
        <dbReference type="ARBA" id="ARBA00004571"/>
    </source>
</evidence>
<evidence type="ECO:0000256" key="9">
    <source>
        <dbReference type="RuleBase" id="RU003357"/>
    </source>
</evidence>
<evidence type="ECO:0000256" key="8">
    <source>
        <dbReference type="PROSITE-ProRule" id="PRU01360"/>
    </source>
</evidence>
<keyword evidence="7 8" id="KW-0998">Cell outer membrane</keyword>
<dbReference type="InterPro" id="IPR012910">
    <property type="entry name" value="Plug_dom"/>
</dbReference>
<evidence type="ECO:0000256" key="10">
    <source>
        <dbReference type="SAM" id="MobiDB-lite"/>
    </source>
</evidence>
<organism evidence="13 14">
    <name type="scientific">Pseudomonas syringae</name>
    <dbReference type="NCBI Taxonomy" id="317"/>
    <lineage>
        <taxon>Bacteria</taxon>
        <taxon>Pseudomonadati</taxon>
        <taxon>Pseudomonadota</taxon>
        <taxon>Gammaproteobacteria</taxon>
        <taxon>Pseudomonadales</taxon>
        <taxon>Pseudomonadaceae</taxon>
        <taxon>Pseudomonas</taxon>
    </lineage>
</organism>
<dbReference type="InterPro" id="IPR039426">
    <property type="entry name" value="TonB-dep_rcpt-like"/>
</dbReference>
<dbReference type="PANTHER" id="PTHR47234">
    <property type="match status" value="1"/>
</dbReference>
<feature type="domain" description="TonB-dependent receptor plug" evidence="12">
    <location>
        <begin position="40"/>
        <end position="160"/>
    </location>
</feature>
<evidence type="ECO:0000256" key="5">
    <source>
        <dbReference type="ARBA" id="ARBA00023077"/>
    </source>
</evidence>
<keyword evidence="4 8" id="KW-0812">Transmembrane</keyword>
<dbReference type="AlphaFoldDB" id="A0A1C7Z3W4"/>
<feature type="region of interest" description="Disordered" evidence="10">
    <location>
        <begin position="231"/>
        <end position="250"/>
    </location>
</feature>
<comment type="subcellular location">
    <subcellularLocation>
        <location evidence="1 8">Cell outer membrane</location>
        <topology evidence="1 8">Multi-pass membrane protein</topology>
    </subcellularLocation>
</comment>
<accession>A0A1C7Z3W4</accession>
<dbReference type="Gene3D" id="2.40.170.20">
    <property type="entry name" value="TonB-dependent receptor, beta-barrel domain"/>
    <property type="match status" value="1"/>
</dbReference>
<evidence type="ECO:0000313" key="14">
    <source>
        <dbReference type="Proteomes" id="UP000093104"/>
    </source>
</evidence>
<dbReference type="PROSITE" id="PS52016">
    <property type="entry name" value="TONB_DEPENDENT_REC_3"/>
    <property type="match status" value="1"/>
</dbReference>
<keyword evidence="3 8" id="KW-1134">Transmembrane beta strand</keyword>
<evidence type="ECO:0000256" key="2">
    <source>
        <dbReference type="ARBA" id="ARBA00022448"/>
    </source>
</evidence>
<sequence>MLPLTLLAFSVSIAAQETDTEEKRLATVVSTGVRGAERTVAESPAPIDVISGDAVRKSGRAGLSEVLSKLLPSMNFGSNNGGLGQINRPLTNRSLAPAYTLVLVNGKRRHKTAFPASGSVDNSGANAVDLDTIPVSAVQRIEVLKDSAAAQYGSDAVAGVINVILKDASSGGHISAQTGQLFEGNGESSQIEGDTGFELGDGGFLHLSADVRKRNATTYNNKATGSNWFALPNGQPDPREASWDRDGLHNGDPELKNYNLGYNAALPISNGLELYSNGTYGEQDAVIGNNKRRANGDGNILELFPNGYFPTNDIHSEDFQALAGIRGDLGEWKWDISSSLGRNRVEHASDFTINPSLGPTSPTSFSDLGTWQNTEWTNNLDVSRGYDIGLAKPLQVSWGAEFRRERFQTFAGDEIGYRNGGYIYPALQPNGNPNPLAGQPAQVGAQAATIVRPEYEVDIERKSYATYLDLGINPTEKWYVGLAGRFEHFDDSSGNTFNGKFNSRYDFTDTFAIRGTVGSGFRAPSLTQIAFTDANSLTARNPDGSIVPALNLLAPVDSDVAKALGAEDLKAEKTFNLGAGFVWRPLPSWNLTADAYQIDIKDRISRTEAMYGPALSPILTDAGLNSGYRVSYYANAFDTRTRGVDVVSDYTWRPQALGLVRWTAAFNYNKTTITGRKAAPDVLSSLGSNSGGSLTWVGRAREGDLTEATPKTKWVLGANWLINDFDINLQTTRYGKVKALQQLESGDRSFGAKWITDLDVSYALTDAITVSLGGINIFDVRPDDNAVANNTGGYIYGNPPFSPAGGFWYTKLAYDF</sequence>
<dbReference type="Proteomes" id="UP000093104">
    <property type="component" value="Unassembled WGS sequence"/>
</dbReference>
<dbReference type="InterPro" id="IPR000531">
    <property type="entry name" value="Beta-barrel_TonB"/>
</dbReference>
<dbReference type="Pfam" id="PF00593">
    <property type="entry name" value="TonB_dep_Rec_b-barrel"/>
    <property type="match status" value="1"/>
</dbReference>
<dbReference type="PANTHER" id="PTHR47234:SF3">
    <property type="entry name" value="SECRETIN_TONB SHORT N-TERMINAL DOMAIN-CONTAINING PROTEIN"/>
    <property type="match status" value="1"/>
</dbReference>
<evidence type="ECO:0000256" key="4">
    <source>
        <dbReference type="ARBA" id="ARBA00022692"/>
    </source>
</evidence>
<comment type="similarity">
    <text evidence="8 9">Belongs to the TonB-dependent receptor family.</text>
</comment>